<dbReference type="InterPro" id="IPR032009">
    <property type="entry name" value="SCAB_CC"/>
</dbReference>
<evidence type="ECO:0000313" key="3">
    <source>
        <dbReference type="Proteomes" id="UP000327013"/>
    </source>
</evidence>
<accession>A0A5N6R092</accession>
<dbReference type="Pfam" id="PF16712">
    <property type="entry name" value="SCAB_CC"/>
    <property type="match status" value="1"/>
</dbReference>
<proteinExistence type="predicted"/>
<protein>
    <recommendedName>
        <fullName evidence="1">Stomatal closure-related actin-binding protein coiled-coil domain-containing protein</fullName>
    </recommendedName>
</protein>
<sequence>MVCVVSKSTWHSRMMMEDLELIPNLQPQDVEKLIEEVQEARRIKLLHQPSKVLLLWLSIVKVTRVDDELEFCVGIASADFAVSDFDESPTCGCGFDCVSVKGMKTY</sequence>
<dbReference type="Proteomes" id="UP000327013">
    <property type="component" value="Chromosome 3"/>
</dbReference>
<feature type="domain" description="Stomatal closure-related actin-binding protein coiled-coil" evidence="1">
    <location>
        <begin position="24"/>
        <end position="55"/>
    </location>
</feature>
<name>A0A5N6R092_9ROSI</name>
<dbReference type="AlphaFoldDB" id="A0A5N6R092"/>
<dbReference type="InterPro" id="IPR036758">
    <property type="entry name" value="At5g01610-like"/>
</dbReference>
<gene>
    <name evidence="2" type="ORF">FH972_008649</name>
</gene>
<evidence type="ECO:0000313" key="2">
    <source>
        <dbReference type="EMBL" id="KAE8022888.1"/>
    </source>
</evidence>
<keyword evidence="3" id="KW-1185">Reference proteome</keyword>
<dbReference type="SUPFAM" id="SSF141562">
    <property type="entry name" value="At5g01610-like"/>
    <property type="match status" value="1"/>
</dbReference>
<organism evidence="2 3">
    <name type="scientific">Carpinus fangiana</name>
    <dbReference type="NCBI Taxonomy" id="176857"/>
    <lineage>
        <taxon>Eukaryota</taxon>
        <taxon>Viridiplantae</taxon>
        <taxon>Streptophyta</taxon>
        <taxon>Embryophyta</taxon>
        <taxon>Tracheophyta</taxon>
        <taxon>Spermatophyta</taxon>
        <taxon>Magnoliopsida</taxon>
        <taxon>eudicotyledons</taxon>
        <taxon>Gunneridae</taxon>
        <taxon>Pentapetalae</taxon>
        <taxon>rosids</taxon>
        <taxon>fabids</taxon>
        <taxon>Fagales</taxon>
        <taxon>Betulaceae</taxon>
        <taxon>Carpinus</taxon>
    </lineage>
</organism>
<evidence type="ECO:0000259" key="1">
    <source>
        <dbReference type="Pfam" id="PF16712"/>
    </source>
</evidence>
<dbReference type="EMBL" id="CM017323">
    <property type="protein sequence ID" value="KAE8022888.1"/>
    <property type="molecule type" value="Genomic_DNA"/>
</dbReference>
<reference evidence="2 3" key="1">
    <citation type="submission" date="2019-06" db="EMBL/GenBank/DDBJ databases">
        <title>A chromosomal-level reference genome of Carpinus fangiana (Coryloideae, Betulaceae).</title>
        <authorList>
            <person name="Yang X."/>
            <person name="Wang Z."/>
            <person name="Zhang L."/>
            <person name="Hao G."/>
            <person name="Liu J."/>
            <person name="Yang Y."/>
        </authorList>
    </citation>
    <scope>NUCLEOTIDE SEQUENCE [LARGE SCALE GENOMIC DNA]</scope>
    <source>
        <strain evidence="2">Cfa_2016G</strain>
        <tissue evidence="2">Leaf</tissue>
    </source>
</reference>
<dbReference type="OrthoDB" id="1732104at2759"/>